<keyword evidence="1" id="KW-0732">Signal</keyword>
<accession>A0A9D2KW85</accession>
<proteinExistence type="predicted"/>
<comment type="caution">
    <text evidence="2">The sequence shown here is derived from an EMBL/GenBank/DDBJ whole genome shotgun (WGS) entry which is preliminary data.</text>
</comment>
<feature type="chain" id="PRO_5039490025" evidence="1">
    <location>
        <begin position="25"/>
        <end position="68"/>
    </location>
</feature>
<reference evidence="2" key="1">
    <citation type="journal article" date="2021" name="PeerJ">
        <title>Extensive microbial diversity within the chicken gut microbiome revealed by metagenomics and culture.</title>
        <authorList>
            <person name="Gilroy R."/>
            <person name="Ravi A."/>
            <person name="Getino M."/>
            <person name="Pursley I."/>
            <person name="Horton D.L."/>
            <person name="Alikhan N.F."/>
            <person name="Baker D."/>
            <person name="Gharbi K."/>
            <person name="Hall N."/>
            <person name="Watson M."/>
            <person name="Adriaenssens E.M."/>
            <person name="Foster-Nyarko E."/>
            <person name="Jarju S."/>
            <person name="Secka A."/>
            <person name="Antonio M."/>
            <person name="Oren A."/>
            <person name="Chaudhuri R.R."/>
            <person name="La Ragione R."/>
            <person name="Hildebrand F."/>
            <person name="Pallen M.J."/>
        </authorList>
    </citation>
    <scope>NUCLEOTIDE SEQUENCE</scope>
    <source>
        <strain evidence="2">ChiHjej12B11-9795</strain>
    </source>
</reference>
<feature type="signal peptide" evidence="1">
    <location>
        <begin position="1"/>
        <end position="24"/>
    </location>
</feature>
<protein>
    <submittedName>
        <fullName evidence="2">Uncharacterized protein</fullName>
    </submittedName>
</protein>
<evidence type="ECO:0000313" key="3">
    <source>
        <dbReference type="Proteomes" id="UP000823862"/>
    </source>
</evidence>
<dbReference type="EMBL" id="DWZI01000061">
    <property type="protein sequence ID" value="HJA86883.1"/>
    <property type="molecule type" value="Genomic_DNA"/>
</dbReference>
<dbReference type="AlphaFoldDB" id="A0A9D2KW85"/>
<evidence type="ECO:0000256" key="1">
    <source>
        <dbReference type="SAM" id="SignalP"/>
    </source>
</evidence>
<sequence>MKCLTIFLAVAATVFVNLFIPASADAPHADTTDSLHTGAIRPTPCQDTLFSLQRNCEKVLFILPQKPF</sequence>
<reference evidence="2" key="2">
    <citation type="submission" date="2021-04" db="EMBL/GenBank/DDBJ databases">
        <authorList>
            <person name="Gilroy R."/>
        </authorList>
    </citation>
    <scope>NUCLEOTIDE SEQUENCE</scope>
    <source>
        <strain evidence="2">ChiHjej12B11-9795</strain>
    </source>
</reference>
<gene>
    <name evidence="2" type="ORF">H9950_11985</name>
</gene>
<organism evidence="2 3">
    <name type="scientific">Candidatus Bacteroides avicola</name>
    <dbReference type="NCBI Taxonomy" id="2838468"/>
    <lineage>
        <taxon>Bacteria</taxon>
        <taxon>Pseudomonadati</taxon>
        <taxon>Bacteroidota</taxon>
        <taxon>Bacteroidia</taxon>
        <taxon>Bacteroidales</taxon>
        <taxon>Bacteroidaceae</taxon>
        <taxon>Bacteroides</taxon>
    </lineage>
</organism>
<dbReference type="Proteomes" id="UP000823862">
    <property type="component" value="Unassembled WGS sequence"/>
</dbReference>
<name>A0A9D2KW85_9BACE</name>
<evidence type="ECO:0000313" key="2">
    <source>
        <dbReference type="EMBL" id="HJA86883.1"/>
    </source>
</evidence>